<accession>A0A5J4VE82</accession>
<feature type="region of interest" description="Disordered" evidence="1">
    <location>
        <begin position="1"/>
        <end position="23"/>
    </location>
</feature>
<dbReference type="InterPro" id="IPR052055">
    <property type="entry name" value="Hepadnavirus_pol/RT"/>
</dbReference>
<dbReference type="Gene3D" id="3.10.10.10">
    <property type="entry name" value="HIV Type 1 Reverse Transcriptase, subunit A, domain 1"/>
    <property type="match status" value="1"/>
</dbReference>
<dbReference type="InterPro" id="IPR000477">
    <property type="entry name" value="RT_dom"/>
</dbReference>
<organism evidence="3 4">
    <name type="scientific">Streblomastix strix</name>
    <dbReference type="NCBI Taxonomy" id="222440"/>
    <lineage>
        <taxon>Eukaryota</taxon>
        <taxon>Metamonada</taxon>
        <taxon>Preaxostyla</taxon>
        <taxon>Oxymonadida</taxon>
        <taxon>Streblomastigidae</taxon>
        <taxon>Streblomastix</taxon>
    </lineage>
</organism>
<dbReference type="PROSITE" id="PS50878">
    <property type="entry name" value="RT_POL"/>
    <property type="match status" value="1"/>
</dbReference>
<dbReference type="Gene3D" id="3.30.70.270">
    <property type="match status" value="1"/>
</dbReference>
<dbReference type="AlphaFoldDB" id="A0A5J4VE82"/>
<comment type="caution">
    <text evidence="3">The sequence shown here is derived from an EMBL/GenBank/DDBJ whole genome shotgun (WGS) entry which is preliminary data.</text>
</comment>
<dbReference type="Proteomes" id="UP000324800">
    <property type="component" value="Unassembled WGS sequence"/>
</dbReference>
<dbReference type="InterPro" id="IPR043502">
    <property type="entry name" value="DNA/RNA_pol_sf"/>
</dbReference>
<dbReference type="SUPFAM" id="SSF56672">
    <property type="entry name" value="DNA/RNA polymerases"/>
    <property type="match status" value="1"/>
</dbReference>
<evidence type="ECO:0000313" key="3">
    <source>
        <dbReference type="EMBL" id="KAA6380746.1"/>
    </source>
</evidence>
<dbReference type="PANTHER" id="PTHR33050:SF7">
    <property type="entry name" value="RIBONUCLEASE H"/>
    <property type="match status" value="1"/>
</dbReference>
<feature type="domain" description="Reverse transcriptase" evidence="2">
    <location>
        <begin position="1"/>
        <end position="134"/>
    </location>
</feature>
<feature type="compositionally biased region" description="Basic and acidic residues" evidence="1">
    <location>
        <begin position="1"/>
        <end position="11"/>
    </location>
</feature>
<evidence type="ECO:0000259" key="2">
    <source>
        <dbReference type="PROSITE" id="PS50878"/>
    </source>
</evidence>
<reference evidence="3 4" key="1">
    <citation type="submission" date="2019-03" db="EMBL/GenBank/DDBJ databases">
        <title>Single cell metagenomics reveals metabolic interactions within the superorganism composed of flagellate Streblomastix strix and complex community of Bacteroidetes bacteria on its surface.</title>
        <authorList>
            <person name="Treitli S.C."/>
            <person name="Kolisko M."/>
            <person name="Husnik F."/>
            <person name="Keeling P."/>
            <person name="Hampl V."/>
        </authorList>
    </citation>
    <scope>NUCLEOTIDE SEQUENCE [LARGE SCALE GENOMIC DNA]</scope>
    <source>
        <strain evidence="3">ST1C</strain>
    </source>
</reference>
<dbReference type="PANTHER" id="PTHR33050">
    <property type="entry name" value="REVERSE TRANSCRIPTASE DOMAIN-CONTAINING PROTEIN"/>
    <property type="match status" value="1"/>
</dbReference>
<feature type="non-terminal residue" evidence="3">
    <location>
        <position position="222"/>
    </location>
</feature>
<name>A0A5J4VE82_9EUKA</name>
<dbReference type="Pfam" id="PF00078">
    <property type="entry name" value="RVT_1"/>
    <property type="match status" value="1"/>
</dbReference>
<protein>
    <recommendedName>
        <fullName evidence="2">Reverse transcriptase domain-containing protein</fullName>
    </recommendedName>
</protein>
<proteinExistence type="predicted"/>
<evidence type="ECO:0000256" key="1">
    <source>
        <dbReference type="SAM" id="MobiDB-lite"/>
    </source>
</evidence>
<sequence length="222" mass="26042">MGENSGSERTEQGNTNDSFQDELNRSIYPPHGPYLAFEAMGKVYQYKAMPFGTQHSPIFFAQAPAMVLTKIRRESDIGILNCVDDLLLLHQNKERLREQTLTIIKILETFGRTKAQEKCEIESKQQINFIRWTWDLKRMYIKMTDLRKQELRYQLKRLISLTEKQVPIKIKYLASIIGKLNFIGVQVRKASLYLKLMDSAKTRAQKNKEWKENMILPKEILQ</sequence>
<dbReference type="InterPro" id="IPR043128">
    <property type="entry name" value="Rev_trsase/Diguanyl_cyclase"/>
</dbReference>
<evidence type="ECO:0000313" key="4">
    <source>
        <dbReference type="Proteomes" id="UP000324800"/>
    </source>
</evidence>
<dbReference type="EMBL" id="SNRW01007730">
    <property type="protein sequence ID" value="KAA6380746.1"/>
    <property type="molecule type" value="Genomic_DNA"/>
</dbReference>
<gene>
    <name evidence="3" type="ORF">EZS28_023723</name>
</gene>